<dbReference type="Pfam" id="PF12802">
    <property type="entry name" value="MarR_2"/>
    <property type="match status" value="1"/>
</dbReference>
<gene>
    <name evidence="3" type="ORF">MPL3356_300011</name>
</gene>
<accession>A0A090DS06</accession>
<dbReference type="AlphaFoldDB" id="A0A090DS06"/>
<dbReference type="SUPFAM" id="SSF46785">
    <property type="entry name" value="Winged helix' DNA-binding domain"/>
    <property type="match status" value="1"/>
</dbReference>
<dbReference type="InterPro" id="IPR039422">
    <property type="entry name" value="MarR/SlyA-like"/>
</dbReference>
<dbReference type="InterPro" id="IPR000835">
    <property type="entry name" value="HTH_MarR-typ"/>
</dbReference>
<evidence type="ECO:0000259" key="2">
    <source>
        <dbReference type="SMART" id="SM00347"/>
    </source>
</evidence>
<dbReference type="PANTHER" id="PTHR33164:SF103">
    <property type="entry name" value="REGULATORY PROTEIN MARR"/>
    <property type="match status" value="1"/>
</dbReference>
<dbReference type="Proteomes" id="UP000045285">
    <property type="component" value="Unassembled WGS sequence"/>
</dbReference>
<reference evidence="4" key="1">
    <citation type="submission" date="2014-08" db="EMBL/GenBank/DDBJ databases">
        <authorList>
            <person name="Moulin L."/>
        </authorList>
    </citation>
    <scope>NUCLEOTIDE SEQUENCE [LARGE SCALE GENOMIC DNA]</scope>
</reference>
<feature type="domain" description="HTH marR-type" evidence="2">
    <location>
        <begin position="36"/>
        <end position="135"/>
    </location>
</feature>
<dbReference type="PANTHER" id="PTHR33164">
    <property type="entry name" value="TRANSCRIPTIONAL REGULATOR, MARR FAMILY"/>
    <property type="match status" value="1"/>
</dbReference>
<dbReference type="EMBL" id="CCMZ01000024">
    <property type="protein sequence ID" value="CDX19529.1"/>
    <property type="molecule type" value="Genomic_DNA"/>
</dbReference>
<organism evidence="3 4">
    <name type="scientific">Mesorhizobium plurifarium</name>
    <dbReference type="NCBI Taxonomy" id="69974"/>
    <lineage>
        <taxon>Bacteria</taxon>
        <taxon>Pseudomonadati</taxon>
        <taxon>Pseudomonadota</taxon>
        <taxon>Alphaproteobacteria</taxon>
        <taxon>Hyphomicrobiales</taxon>
        <taxon>Phyllobacteriaceae</taxon>
        <taxon>Mesorhizobium</taxon>
    </lineage>
</organism>
<feature type="region of interest" description="Disordered" evidence="1">
    <location>
        <begin position="146"/>
        <end position="167"/>
    </location>
</feature>
<dbReference type="GO" id="GO:0003700">
    <property type="term" value="F:DNA-binding transcription factor activity"/>
    <property type="evidence" value="ECO:0007669"/>
    <property type="project" value="InterPro"/>
</dbReference>
<protein>
    <submittedName>
        <fullName evidence="3">Transcriptional regulator</fullName>
    </submittedName>
</protein>
<dbReference type="GO" id="GO:0006950">
    <property type="term" value="P:response to stress"/>
    <property type="evidence" value="ECO:0007669"/>
    <property type="project" value="TreeGrafter"/>
</dbReference>
<proteinExistence type="predicted"/>
<sequence length="167" mass="18699">MVKELDEKSEPLPDHVGWRLWQASRAWQTEFAAAMRAAGHAWFSEARAGLLGHIPRNGTRQSALIERAATSKQAVQQLLDGLEAEGVLERLPDPRDGRGKLVRYTSKGLDALRDGDRIKLEIERGYIDRIGERRFAALMEALRALDAGRSDEPEKATHSRDETAESK</sequence>
<evidence type="ECO:0000256" key="1">
    <source>
        <dbReference type="SAM" id="MobiDB-lite"/>
    </source>
</evidence>
<dbReference type="STRING" id="69974.MPLDJ20_70239"/>
<dbReference type="InterPro" id="IPR036388">
    <property type="entry name" value="WH-like_DNA-bd_sf"/>
</dbReference>
<evidence type="ECO:0000313" key="4">
    <source>
        <dbReference type="Proteomes" id="UP000045285"/>
    </source>
</evidence>
<keyword evidence="4" id="KW-1185">Reference proteome</keyword>
<dbReference type="Gene3D" id="1.10.10.10">
    <property type="entry name" value="Winged helix-like DNA-binding domain superfamily/Winged helix DNA-binding domain"/>
    <property type="match status" value="1"/>
</dbReference>
<dbReference type="SMART" id="SM00347">
    <property type="entry name" value="HTH_MARR"/>
    <property type="match status" value="1"/>
</dbReference>
<name>A0A090DS06_MESPL</name>
<evidence type="ECO:0000313" key="3">
    <source>
        <dbReference type="EMBL" id="CDX19529.1"/>
    </source>
</evidence>
<dbReference type="InterPro" id="IPR036390">
    <property type="entry name" value="WH_DNA-bd_sf"/>
</dbReference>